<dbReference type="KEGG" id="pbor:BSF38_01952"/>
<organism evidence="1 2">
    <name type="scientific">Paludisphaera borealis</name>
    <dbReference type="NCBI Taxonomy" id="1387353"/>
    <lineage>
        <taxon>Bacteria</taxon>
        <taxon>Pseudomonadati</taxon>
        <taxon>Planctomycetota</taxon>
        <taxon>Planctomycetia</taxon>
        <taxon>Isosphaerales</taxon>
        <taxon>Isosphaeraceae</taxon>
        <taxon>Paludisphaera</taxon>
    </lineage>
</organism>
<accession>A0A1U7CNG9</accession>
<dbReference type="EMBL" id="CP019082">
    <property type="protein sequence ID" value="APW60482.1"/>
    <property type="molecule type" value="Genomic_DNA"/>
</dbReference>
<evidence type="ECO:0000313" key="2">
    <source>
        <dbReference type="Proteomes" id="UP000186309"/>
    </source>
</evidence>
<dbReference type="AlphaFoldDB" id="A0A1U7CNG9"/>
<proteinExistence type="predicted"/>
<evidence type="ECO:0000313" key="1">
    <source>
        <dbReference type="EMBL" id="APW60482.1"/>
    </source>
</evidence>
<dbReference type="STRING" id="1387353.BSF38_01952"/>
<sequence>MDLNPLRITPLPGAVSIPFVEDFLIEVCFRDSATGAVVLDCTGEHGVKVSELLASLPTEVLAAFVNETAVKMVMVAKGLT</sequence>
<dbReference type="Proteomes" id="UP000186309">
    <property type="component" value="Chromosome"/>
</dbReference>
<reference evidence="2" key="1">
    <citation type="submission" date="2016-12" db="EMBL/GenBank/DDBJ databases">
        <title>Comparative genomics of four Isosphaeraceae planctomycetes: a common pool of plasmids and glycoside hydrolase genes.</title>
        <authorList>
            <person name="Ivanova A."/>
        </authorList>
    </citation>
    <scope>NUCLEOTIDE SEQUENCE [LARGE SCALE GENOMIC DNA]</scope>
    <source>
        <strain evidence="2">PX4</strain>
    </source>
</reference>
<gene>
    <name evidence="1" type="ORF">BSF38_01952</name>
</gene>
<dbReference type="RefSeq" id="WP_076345156.1">
    <property type="nucleotide sequence ID" value="NZ_CP019082.1"/>
</dbReference>
<protein>
    <submittedName>
        <fullName evidence="1">Uncharacterized protein</fullName>
    </submittedName>
</protein>
<keyword evidence="2" id="KW-1185">Reference proteome</keyword>
<name>A0A1U7CNG9_9BACT</name>